<dbReference type="UniPathway" id="UPA00031">
    <property type="reaction ID" value="UER00010"/>
</dbReference>
<evidence type="ECO:0000256" key="14">
    <source>
        <dbReference type="PIRSR" id="PIRSR000495-1"/>
    </source>
</evidence>
<evidence type="ECO:0000256" key="13">
    <source>
        <dbReference type="HAMAP-Rule" id="MF_00278"/>
    </source>
</evidence>
<dbReference type="Pfam" id="PF00117">
    <property type="entry name" value="GATase"/>
    <property type="match status" value="1"/>
</dbReference>
<dbReference type="Proteomes" id="UP000243633">
    <property type="component" value="Chromosome 1"/>
</dbReference>
<comment type="subunit">
    <text evidence="3 13">Heterodimer of HisH and HisF.</text>
</comment>
<dbReference type="PATRIC" id="fig|98804.3.peg.63"/>
<organism evidence="16 17">
    <name type="scientific">Buchnera aphidicola subsp. Tuberolachnus salignus</name>
    <dbReference type="NCBI Taxonomy" id="98804"/>
    <lineage>
        <taxon>Bacteria</taxon>
        <taxon>Pseudomonadati</taxon>
        <taxon>Pseudomonadota</taxon>
        <taxon>Gammaproteobacteria</taxon>
        <taxon>Enterobacterales</taxon>
        <taxon>Erwiniaceae</taxon>
        <taxon>Buchnera</taxon>
    </lineage>
</organism>
<dbReference type="InterPro" id="IPR029062">
    <property type="entry name" value="Class_I_gatase-like"/>
</dbReference>
<dbReference type="STRING" id="98804.BTSPAZIEG_0071"/>
<evidence type="ECO:0000256" key="11">
    <source>
        <dbReference type="ARBA" id="ARBA00047838"/>
    </source>
</evidence>
<protein>
    <recommendedName>
        <fullName evidence="13">Imidazole glycerol phosphate synthase subunit HisH</fullName>
        <ecNumber evidence="13">4.3.2.10</ecNumber>
    </recommendedName>
    <alternativeName>
        <fullName evidence="13">IGP synthase glutaminase subunit</fullName>
        <ecNumber evidence="13">3.5.1.2</ecNumber>
    </alternativeName>
    <alternativeName>
        <fullName evidence="13">IGP synthase subunit HisH</fullName>
    </alternativeName>
    <alternativeName>
        <fullName evidence="13">ImGP synthase subunit HisH</fullName>
        <shortName evidence="13">IGPS subunit HisH</shortName>
    </alternativeName>
</protein>
<dbReference type="RefSeq" id="WP_075472355.1">
    <property type="nucleotide sequence ID" value="NZ_CP135003.1"/>
</dbReference>
<feature type="domain" description="Glutamine amidotransferase" evidence="15">
    <location>
        <begin position="7"/>
        <end position="195"/>
    </location>
</feature>
<keyword evidence="16" id="KW-0808">Transferase</keyword>
<dbReference type="GO" id="GO:0000107">
    <property type="term" value="F:imidazoleglycerol-phosphate synthase activity"/>
    <property type="evidence" value="ECO:0007669"/>
    <property type="project" value="UniProtKB-UniRule"/>
</dbReference>
<reference evidence="17" key="1">
    <citation type="submission" date="2015-10" db="EMBL/GenBank/DDBJ databases">
        <authorList>
            <person name="Manzano-Marin A."/>
            <person name="Manzano-Marin A."/>
        </authorList>
    </citation>
    <scope>NUCLEOTIDE SEQUENCE [LARGE SCALE GENOMIC DNA]</scope>
    <source>
        <strain evidence="17">BTs</strain>
    </source>
</reference>
<dbReference type="InterPro" id="IPR010139">
    <property type="entry name" value="Imidazole-glycPsynth_HisH"/>
</dbReference>
<evidence type="ECO:0000256" key="3">
    <source>
        <dbReference type="ARBA" id="ARBA00011152"/>
    </source>
</evidence>
<dbReference type="FunFam" id="3.40.50.880:FF:000009">
    <property type="entry name" value="Imidazole glycerol phosphate synthase subunit HisH"/>
    <property type="match status" value="1"/>
</dbReference>
<evidence type="ECO:0000256" key="9">
    <source>
        <dbReference type="ARBA" id="ARBA00023239"/>
    </source>
</evidence>
<dbReference type="NCBIfam" id="TIGR01855">
    <property type="entry name" value="IMP_synth_hisH"/>
    <property type="match status" value="1"/>
</dbReference>
<dbReference type="GO" id="GO:0004359">
    <property type="term" value="F:glutaminase activity"/>
    <property type="evidence" value="ECO:0007669"/>
    <property type="project" value="UniProtKB-EC"/>
</dbReference>
<dbReference type="PROSITE" id="PS51273">
    <property type="entry name" value="GATASE_TYPE_1"/>
    <property type="match status" value="1"/>
</dbReference>
<comment type="pathway">
    <text evidence="2 13">Amino-acid biosynthesis; L-histidine biosynthesis; L-histidine from 5-phospho-alpha-D-ribose 1-diphosphate: step 5/9.</text>
</comment>
<dbReference type="AlphaFoldDB" id="A0A160SXY2"/>
<comment type="catalytic activity">
    <reaction evidence="11 13">
        <text>5-[(5-phospho-1-deoxy-D-ribulos-1-ylimino)methylamino]-1-(5-phospho-beta-D-ribosyl)imidazole-4-carboxamide + L-glutamine = D-erythro-1-(imidazol-4-yl)glycerol 3-phosphate + 5-amino-1-(5-phospho-beta-D-ribosyl)imidazole-4-carboxamide + L-glutamate + H(+)</text>
        <dbReference type="Rhea" id="RHEA:24793"/>
        <dbReference type="ChEBI" id="CHEBI:15378"/>
        <dbReference type="ChEBI" id="CHEBI:29985"/>
        <dbReference type="ChEBI" id="CHEBI:58278"/>
        <dbReference type="ChEBI" id="CHEBI:58359"/>
        <dbReference type="ChEBI" id="CHEBI:58475"/>
        <dbReference type="ChEBI" id="CHEBI:58525"/>
        <dbReference type="EC" id="4.3.2.10"/>
    </reaction>
</comment>
<evidence type="ECO:0000256" key="5">
    <source>
        <dbReference type="ARBA" id="ARBA00022605"/>
    </source>
</evidence>
<sequence>MKKIIIINTGCANFFSLKNAIQRLKYKVKISSNIQDILMAQKIFLPGVGTMRAAMNYLNLFNLIPIIKNLKVPVLGICLGMQIFFSNSQENGCYSALNIIPESIIKLKSQKLFLPHIGWNIVQFKKNNLLFKNIPFNSRFYFLHSYCSLINQYTLAKTKYGSFFSSAVQKKNFFGVQFHPEKSGKVGEQLLKNFLEI</sequence>
<evidence type="ECO:0000313" key="16">
    <source>
        <dbReference type="EMBL" id="CUR53054.1"/>
    </source>
</evidence>
<gene>
    <name evidence="13 16" type="primary">hisH</name>
    <name evidence="16" type="ORF">BTSPAZIEG_0071</name>
</gene>
<comment type="catalytic activity">
    <reaction evidence="12 13">
        <text>L-glutamine + H2O = L-glutamate + NH4(+)</text>
        <dbReference type="Rhea" id="RHEA:15889"/>
        <dbReference type="ChEBI" id="CHEBI:15377"/>
        <dbReference type="ChEBI" id="CHEBI:28938"/>
        <dbReference type="ChEBI" id="CHEBI:29985"/>
        <dbReference type="ChEBI" id="CHEBI:58359"/>
        <dbReference type="EC" id="3.5.1.2"/>
    </reaction>
</comment>
<dbReference type="HAMAP" id="MF_00278">
    <property type="entry name" value="HisH"/>
    <property type="match status" value="1"/>
</dbReference>
<evidence type="ECO:0000259" key="15">
    <source>
        <dbReference type="Pfam" id="PF00117"/>
    </source>
</evidence>
<keyword evidence="5 13" id="KW-0028">Amino-acid biosynthesis</keyword>
<evidence type="ECO:0000313" key="17">
    <source>
        <dbReference type="Proteomes" id="UP000243633"/>
    </source>
</evidence>
<dbReference type="Gene3D" id="3.40.50.880">
    <property type="match status" value="1"/>
</dbReference>
<dbReference type="OrthoDB" id="9807137at2"/>
<evidence type="ECO:0000256" key="6">
    <source>
        <dbReference type="ARBA" id="ARBA00022801"/>
    </source>
</evidence>
<keyword evidence="8 13" id="KW-0368">Histidine biosynthesis</keyword>
<dbReference type="EC" id="3.5.1.2" evidence="13"/>
<dbReference type="PANTHER" id="PTHR42701">
    <property type="entry name" value="IMIDAZOLE GLYCEROL PHOSPHATE SYNTHASE SUBUNIT HISH"/>
    <property type="match status" value="1"/>
</dbReference>
<evidence type="ECO:0000256" key="10">
    <source>
        <dbReference type="ARBA" id="ARBA00025299"/>
    </source>
</evidence>
<feature type="active site" description="Nucleophile" evidence="13 14">
    <location>
        <position position="78"/>
    </location>
</feature>
<feature type="active site" evidence="13 14">
    <location>
        <position position="179"/>
    </location>
</feature>
<evidence type="ECO:0000256" key="2">
    <source>
        <dbReference type="ARBA" id="ARBA00005091"/>
    </source>
</evidence>
<keyword evidence="7 13" id="KW-0315">Glutamine amidotransferase</keyword>
<keyword evidence="9 13" id="KW-0456">Lyase</keyword>
<dbReference type="SUPFAM" id="SSF52317">
    <property type="entry name" value="Class I glutamine amidotransferase-like"/>
    <property type="match status" value="1"/>
</dbReference>
<keyword evidence="4 13" id="KW-0963">Cytoplasm</keyword>
<keyword evidence="17" id="KW-1185">Reference proteome</keyword>
<proteinExistence type="inferred from homology"/>
<feature type="active site" evidence="13 14">
    <location>
        <position position="181"/>
    </location>
</feature>
<dbReference type="PANTHER" id="PTHR42701:SF1">
    <property type="entry name" value="IMIDAZOLE GLYCEROL PHOSPHATE SYNTHASE SUBUNIT HISH"/>
    <property type="match status" value="1"/>
</dbReference>
<keyword evidence="6 13" id="KW-0378">Hydrolase</keyword>
<evidence type="ECO:0000256" key="4">
    <source>
        <dbReference type="ARBA" id="ARBA00022490"/>
    </source>
</evidence>
<dbReference type="CDD" id="cd01748">
    <property type="entry name" value="GATase1_IGP_Synthase"/>
    <property type="match status" value="1"/>
</dbReference>
<dbReference type="GO" id="GO:0005737">
    <property type="term" value="C:cytoplasm"/>
    <property type="evidence" value="ECO:0007669"/>
    <property type="project" value="UniProtKB-SubCell"/>
</dbReference>
<dbReference type="GO" id="GO:0000105">
    <property type="term" value="P:L-histidine biosynthetic process"/>
    <property type="evidence" value="ECO:0007669"/>
    <property type="project" value="UniProtKB-UniRule"/>
</dbReference>
<dbReference type="PIRSF" id="PIRSF000495">
    <property type="entry name" value="Amidotransf_hisH"/>
    <property type="match status" value="1"/>
</dbReference>
<dbReference type="EMBL" id="LN890285">
    <property type="protein sequence ID" value="CUR53054.1"/>
    <property type="molecule type" value="Genomic_DNA"/>
</dbReference>
<dbReference type="EC" id="4.3.2.10" evidence="13"/>
<keyword evidence="16" id="KW-0328">Glycosyltransferase</keyword>
<name>A0A160SXY2_BUCTT</name>
<evidence type="ECO:0000256" key="8">
    <source>
        <dbReference type="ARBA" id="ARBA00023102"/>
    </source>
</evidence>
<evidence type="ECO:0000256" key="12">
    <source>
        <dbReference type="ARBA" id="ARBA00049534"/>
    </source>
</evidence>
<evidence type="ECO:0000256" key="1">
    <source>
        <dbReference type="ARBA" id="ARBA00004496"/>
    </source>
</evidence>
<comment type="subcellular location">
    <subcellularLocation>
        <location evidence="1 13">Cytoplasm</location>
    </subcellularLocation>
</comment>
<evidence type="ECO:0000256" key="7">
    <source>
        <dbReference type="ARBA" id="ARBA00022962"/>
    </source>
</evidence>
<dbReference type="InterPro" id="IPR017926">
    <property type="entry name" value="GATASE"/>
</dbReference>
<dbReference type="GO" id="GO:0016829">
    <property type="term" value="F:lyase activity"/>
    <property type="evidence" value="ECO:0007669"/>
    <property type="project" value="UniProtKB-KW"/>
</dbReference>
<comment type="function">
    <text evidence="10 13">IGPS catalyzes the conversion of PRFAR and glutamine to IGP, AICAR and glutamate. The HisH subunit catalyzes the hydrolysis of glutamine to glutamate and ammonia as part of the synthesis of IGP and AICAR. The resulting ammonia molecule is channeled to the active site of HisF.</text>
</comment>
<accession>A0A160SXY2</accession>